<keyword evidence="1" id="KW-0317">Glutathione biosynthesis</keyword>
<feature type="binding site" evidence="3">
    <location>
        <position position="423"/>
    </location>
    <ligand>
        <name>Mg(2+)</name>
        <dbReference type="ChEBI" id="CHEBI:18420"/>
    </ligand>
</feature>
<dbReference type="InterPro" id="IPR037013">
    <property type="entry name" value="GSH-S_sub-bd_sf"/>
</dbReference>
<dbReference type="GO" id="GO:0004363">
    <property type="term" value="F:glutathione synthase activity"/>
    <property type="evidence" value="ECO:0007669"/>
    <property type="project" value="UniProtKB-UniRule"/>
</dbReference>
<dbReference type="Proteomes" id="UP001620626">
    <property type="component" value="Unassembled WGS sequence"/>
</dbReference>
<keyword evidence="1 2" id="KW-0547">Nucleotide-binding</keyword>
<dbReference type="SUPFAM" id="SSF56059">
    <property type="entry name" value="Glutathione synthetase ATP-binding domain-like"/>
    <property type="match status" value="1"/>
</dbReference>
<dbReference type="PANTHER" id="PTHR11130">
    <property type="entry name" value="GLUTATHIONE SYNTHETASE"/>
    <property type="match status" value="1"/>
</dbReference>
<evidence type="ECO:0000256" key="4">
    <source>
        <dbReference type="SAM" id="Phobius"/>
    </source>
</evidence>
<feature type="binding site" evidence="2">
    <location>
        <position position="514"/>
    </location>
    <ligand>
        <name>ATP</name>
        <dbReference type="ChEBI" id="CHEBI:30616"/>
    </ligand>
</feature>
<dbReference type="EMBL" id="JBICBT010001253">
    <property type="protein sequence ID" value="KAL3076396.1"/>
    <property type="molecule type" value="Genomic_DNA"/>
</dbReference>
<keyword evidence="5" id="KW-0732">Signal</keyword>
<dbReference type="InterPro" id="IPR005615">
    <property type="entry name" value="Glutathione_synthase"/>
</dbReference>
<dbReference type="AlphaFoldDB" id="A0ABD2IB79"/>
<dbReference type="PIRSF" id="PIRSF001558">
    <property type="entry name" value="GSHase"/>
    <property type="match status" value="1"/>
</dbReference>
<dbReference type="Gene3D" id="3.30.470.20">
    <property type="entry name" value="ATP-grasp fold, B domain"/>
    <property type="match status" value="1"/>
</dbReference>
<comment type="similarity">
    <text evidence="1">Belongs to the eukaryotic GSH synthase family.</text>
</comment>
<dbReference type="Pfam" id="PF03917">
    <property type="entry name" value="GSH_synth_ATP"/>
    <property type="match status" value="1"/>
</dbReference>
<protein>
    <recommendedName>
        <fullName evidence="1">Glutathione synthetase</fullName>
        <shortName evidence="1">GSH-S</shortName>
        <ecNumber evidence="1">6.3.2.3</ecNumber>
    </recommendedName>
</protein>
<feature type="binding site" evidence="2">
    <location>
        <position position="506"/>
    </location>
    <ligand>
        <name>substrate</name>
    </ligand>
</feature>
<comment type="pathway">
    <text evidence="1">Sulfur metabolism; glutathione biosynthesis; glutathione from L-cysteine and L-glutamate: step 2/2.</text>
</comment>
<keyword evidence="4" id="KW-1133">Transmembrane helix</keyword>
<evidence type="ECO:0000256" key="5">
    <source>
        <dbReference type="SAM" id="SignalP"/>
    </source>
</evidence>
<accession>A0ABD2IB79</accession>
<keyword evidence="7" id="KW-1185">Reference proteome</keyword>
<comment type="caution">
    <text evidence="6">The sequence shown here is derived from an EMBL/GenBank/DDBJ whole genome shotgun (WGS) entry which is preliminary data.</text>
</comment>
<evidence type="ECO:0000313" key="6">
    <source>
        <dbReference type="EMBL" id="KAL3076396.1"/>
    </source>
</evidence>
<dbReference type="InterPro" id="IPR014042">
    <property type="entry name" value="Glutathione_synthase_a-hlx"/>
</dbReference>
<dbReference type="Gene3D" id="1.10.1080.10">
    <property type="entry name" value="Glutathione Synthetase, Chain A, domain 3"/>
    <property type="match status" value="1"/>
</dbReference>
<feature type="transmembrane region" description="Helical" evidence="4">
    <location>
        <begin position="313"/>
        <end position="331"/>
    </location>
</feature>
<keyword evidence="1 3" id="KW-0479">Metal-binding</keyword>
<feature type="binding site" evidence="2">
    <location>
        <begin position="419"/>
        <end position="428"/>
    </location>
    <ligand>
        <name>ATP</name>
        <dbReference type="ChEBI" id="CHEBI:30616"/>
    </ligand>
</feature>
<evidence type="ECO:0000256" key="3">
    <source>
        <dbReference type="PIRSR" id="PIRSR001558-2"/>
    </source>
</evidence>
<sequence>MSNAMLMSCFCFLNISMLFFVPINGTPADEPTEPSPSTKVEPSTENAIVFDEENINVLVEDAIDWAHNILLVMRPPGKEGRSDMVQNVPFSLFPTPFPRAMFNEAIDVAKAMSLLYFRVSRDIEFLKMVYKDVIDSDQSIRNYLKICEDVYNEGIKQPISIYLQRSDYMVHVSESDDGEKKYELKQIEVNGGSIGGANGIPPRIAKIHERMLEKAGFPNFPEDVLPRSTMAESASAKMLLTAWKKFKNPKAIIVSLVVKEKSKWHFCKRFDEYEIDRITNKKVKVYYLSMEEAIKMLTMDEDYTLRLEGKPVGVFYINMILIGVVLGPKYLNLLKMAERSTAIKSPSLFFEITISKRVQQVLTKPGMVERFFPNPEDAPMVTAIRKTFAKMWGLENPDDEETKIVIEDAIAHPERYVMKPNKEGGGKNFWEQEIVDRLKKFTSKQRAAYILMERLNPLVAQNYLIWANEKPIFSDVITELGVYTYCVYDTKAGTLVQYTQPGQMIRTKCASSNEGGIGAGLGVFDSLYLY</sequence>
<keyword evidence="1 3" id="KW-0460">Magnesium</keyword>
<dbReference type="InterPro" id="IPR014709">
    <property type="entry name" value="Glutathione_synthase_C_euk"/>
</dbReference>
<dbReference type="GO" id="GO:0005524">
    <property type="term" value="F:ATP binding"/>
    <property type="evidence" value="ECO:0007669"/>
    <property type="project" value="UniProtKB-UniRule"/>
</dbReference>
<keyword evidence="4" id="KW-0812">Transmembrane</keyword>
<dbReference type="InterPro" id="IPR014049">
    <property type="entry name" value="Glutathione_synthase_N_euk"/>
</dbReference>
<dbReference type="Gene3D" id="3.30.1490.50">
    <property type="match status" value="1"/>
</dbReference>
<name>A0ABD2IB79_9BILA</name>
<evidence type="ECO:0000313" key="7">
    <source>
        <dbReference type="Proteomes" id="UP001620626"/>
    </source>
</evidence>
<dbReference type="GO" id="GO:0043295">
    <property type="term" value="F:glutathione binding"/>
    <property type="evidence" value="ECO:0007669"/>
    <property type="project" value="UniProtKB-UniRule"/>
</dbReference>
<keyword evidence="1" id="KW-0436">Ligase</keyword>
<dbReference type="EC" id="6.3.2.3" evidence="1"/>
<reference evidence="6 7" key="1">
    <citation type="submission" date="2024-10" db="EMBL/GenBank/DDBJ databases">
        <authorList>
            <person name="Kim D."/>
        </authorList>
    </citation>
    <scope>NUCLEOTIDE SEQUENCE [LARGE SCALE GENOMIC DNA]</scope>
    <source>
        <strain evidence="6">BH-2024</strain>
    </source>
</reference>
<comment type="cofactor">
    <cofactor evidence="1 3">
        <name>Mg(2+)</name>
        <dbReference type="ChEBI" id="CHEBI:18420"/>
    </cofactor>
    <text evidence="1 3">Binds 1 Mg(2+) ion per subunit.</text>
</comment>
<feature type="signal peptide" evidence="5">
    <location>
        <begin position="1"/>
        <end position="25"/>
    </location>
</feature>
<feature type="binding site" evidence="2">
    <location>
        <position position="508"/>
    </location>
    <ligand>
        <name>ATP</name>
        <dbReference type="ChEBI" id="CHEBI:30616"/>
    </ligand>
</feature>
<feature type="binding site" evidence="2">
    <location>
        <position position="356"/>
    </location>
    <ligand>
        <name>ATP</name>
        <dbReference type="ChEBI" id="CHEBI:30616"/>
    </ligand>
</feature>
<keyword evidence="4" id="KW-0472">Membrane</keyword>
<feature type="chain" id="PRO_5044873674" description="Glutathione synthetase" evidence="5">
    <location>
        <begin position="26"/>
        <end position="530"/>
    </location>
</feature>
<feature type="binding site" evidence="2">
    <location>
        <position position="479"/>
    </location>
    <ligand>
        <name>ATP</name>
        <dbReference type="ChEBI" id="CHEBI:30616"/>
    </ligand>
</feature>
<organism evidence="6 7">
    <name type="scientific">Heterodera trifolii</name>
    <dbReference type="NCBI Taxonomy" id="157864"/>
    <lineage>
        <taxon>Eukaryota</taxon>
        <taxon>Metazoa</taxon>
        <taxon>Ecdysozoa</taxon>
        <taxon>Nematoda</taxon>
        <taxon>Chromadorea</taxon>
        <taxon>Rhabditida</taxon>
        <taxon>Tylenchina</taxon>
        <taxon>Tylenchomorpha</taxon>
        <taxon>Tylenchoidea</taxon>
        <taxon>Heteroderidae</taxon>
        <taxon>Heteroderinae</taxon>
        <taxon>Heterodera</taxon>
    </lineage>
</organism>
<evidence type="ECO:0000256" key="2">
    <source>
        <dbReference type="PIRSR" id="PIRSR001558-1"/>
    </source>
</evidence>
<dbReference type="Gene3D" id="3.40.50.1760">
    <property type="entry name" value="Glutathione synthase, substrate-binding domain superfamily, eukaryotic"/>
    <property type="match status" value="1"/>
</dbReference>
<dbReference type="PANTHER" id="PTHR11130:SF0">
    <property type="entry name" value="GLUTATHIONE SYNTHETASE"/>
    <property type="match status" value="1"/>
</dbReference>
<proteinExistence type="inferred from homology"/>
<gene>
    <name evidence="6" type="ORF">niasHT_039885</name>
</gene>
<dbReference type="Gene3D" id="3.30.1490.80">
    <property type="match status" value="1"/>
</dbReference>
<evidence type="ECO:0000256" key="1">
    <source>
        <dbReference type="PIRNR" id="PIRNR001558"/>
    </source>
</evidence>
<dbReference type="GO" id="GO:0000287">
    <property type="term" value="F:magnesium ion binding"/>
    <property type="evidence" value="ECO:0007669"/>
    <property type="project" value="UniProtKB-UniRule"/>
</dbReference>
<comment type="catalytic activity">
    <reaction evidence="1">
        <text>gamma-L-glutamyl-L-cysteine + glycine + ATP = glutathione + ADP + phosphate + H(+)</text>
        <dbReference type="Rhea" id="RHEA:13557"/>
        <dbReference type="ChEBI" id="CHEBI:15378"/>
        <dbReference type="ChEBI" id="CHEBI:30616"/>
        <dbReference type="ChEBI" id="CHEBI:43474"/>
        <dbReference type="ChEBI" id="CHEBI:57305"/>
        <dbReference type="ChEBI" id="CHEBI:57925"/>
        <dbReference type="ChEBI" id="CHEBI:58173"/>
        <dbReference type="ChEBI" id="CHEBI:456216"/>
        <dbReference type="EC" id="6.3.2.3"/>
    </reaction>
</comment>
<keyword evidence="1 2" id="KW-0067">ATP-binding</keyword>